<dbReference type="InterPro" id="IPR016195">
    <property type="entry name" value="Pol/histidinol_Pase-like"/>
</dbReference>
<evidence type="ECO:0000313" key="7">
    <source>
        <dbReference type="EMBL" id="MCQ6962867.1"/>
    </source>
</evidence>
<dbReference type="Proteomes" id="UP001206983">
    <property type="component" value="Unassembled WGS sequence"/>
</dbReference>
<sequence>MASSGFYDLNVCCIPENGNSVREFATVARRLGYSGIAITNPDTAKQQVSCDRIGGFEVLSGVEIRTDNPSKLHGMISKYRGKVDVIAVSGGSESINRAAVENPGVDVLVNLGIGQDNGFNQVLAKEASENHVAISFDLGVLIHSRGGSRVQALANSRKNLQLVRKYDVPFILTGNARSCFDMRAPRELAALATLFGMSAEEAMAGLTATPLSIIARNRPPAGYISEGVQLVYDDADAGSTDEGDC</sequence>
<dbReference type="NCBIfam" id="NF046111">
    <property type="entry name" value="RNaseP3Mthb"/>
    <property type="match status" value="1"/>
</dbReference>
<name>A0AAE3HA28_9EURY</name>
<dbReference type="Gene3D" id="3.20.20.140">
    <property type="entry name" value="Metal-dependent hydrolases"/>
    <property type="match status" value="1"/>
</dbReference>
<keyword evidence="1 6" id="KW-0963">Cytoplasm</keyword>
<comment type="caution">
    <text evidence="7">The sequence shown here is derived from an EMBL/GenBank/DDBJ whole genome shotgun (WGS) entry which is preliminary data.</text>
</comment>
<dbReference type="InterPro" id="IPR023539">
    <property type="entry name" value="RNase_P_comp-3_arc"/>
</dbReference>
<evidence type="ECO:0000313" key="8">
    <source>
        <dbReference type="Proteomes" id="UP001206983"/>
    </source>
</evidence>
<dbReference type="GO" id="GO:0001682">
    <property type="term" value="P:tRNA 5'-leader removal"/>
    <property type="evidence" value="ECO:0007669"/>
    <property type="project" value="UniProtKB-UniRule"/>
</dbReference>
<evidence type="ECO:0000256" key="6">
    <source>
        <dbReference type="HAMAP-Rule" id="MF_00756"/>
    </source>
</evidence>
<organism evidence="7 8">
    <name type="scientific">Methanolobus chelungpuianus</name>
    <dbReference type="NCBI Taxonomy" id="502115"/>
    <lineage>
        <taxon>Archaea</taxon>
        <taxon>Methanobacteriati</taxon>
        <taxon>Methanobacteriota</taxon>
        <taxon>Stenosarchaea group</taxon>
        <taxon>Methanomicrobia</taxon>
        <taxon>Methanosarcinales</taxon>
        <taxon>Methanosarcinaceae</taxon>
        <taxon>Methanolobus</taxon>
    </lineage>
</organism>
<evidence type="ECO:0000256" key="2">
    <source>
        <dbReference type="ARBA" id="ARBA00022694"/>
    </source>
</evidence>
<evidence type="ECO:0000256" key="1">
    <source>
        <dbReference type="ARBA" id="ARBA00022490"/>
    </source>
</evidence>
<keyword evidence="2 6" id="KW-0819">tRNA processing</keyword>
<dbReference type="AlphaFoldDB" id="A0AAE3HA28"/>
<keyword evidence="5 6" id="KW-0378">Hydrolase</keyword>
<dbReference type="EMBL" id="JTEO01000004">
    <property type="protein sequence ID" value="MCQ6962867.1"/>
    <property type="molecule type" value="Genomic_DNA"/>
</dbReference>
<dbReference type="Pfam" id="PF01876">
    <property type="entry name" value="RNase_P_p30"/>
    <property type="match status" value="1"/>
</dbReference>
<dbReference type="GO" id="GO:0030677">
    <property type="term" value="C:ribonuclease P complex"/>
    <property type="evidence" value="ECO:0007669"/>
    <property type="project" value="UniProtKB-UniRule"/>
</dbReference>
<gene>
    <name evidence="6" type="primary">rnp3</name>
    <name evidence="7" type="ORF">PV02_07195</name>
</gene>
<keyword evidence="4 6" id="KW-0255">Endonuclease</keyword>
<dbReference type="GO" id="GO:0004526">
    <property type="term" value="F:ribonuclease P activity"/>
    <property type="evidence" value="ECO:0007669"/>
    <property type="project" value="UniProtKB-UniRule"/>
</dbReference>
<keyword evidence="8" id="KW-1185">Reference proteome</keyword>
<dbReference type="RefSeq" id="WP_256622721.1">
    <property type="nucleotide sequence ID" value="NZ_JTEO01000004.1"/>
</dbReference>
<dbReference type="EC" id="3.1.26.5" evidence="6"/>
<accession>A0AAE3HA28</accession>
<evidence type="ECO:0000256" key="3">
    <source>
        <dbReference type="ARBA" id="ARBA00022722"/>
    </source>
</evidence>
<comment type="subunit">
    <text evidence="6">Consists of a catalytic RNA component and at least 4-5 protein subunits.</text>
</comment>
<reference evidence="7 8" key="1">
    <citation type="journal article" date="2011" name="Appl. Environ. Microbiol.">
        <title>Methanogenic archaea isolated from Taiwan's Chelungpu fault.</title>
        <authorList>
            <person name="Wu S.Y."/>
            <person name="Lai M.C."/>
        </authorList>
    </citation>
    <scope>NUCLEOTIDE SEQUENCE [LARGE SCALE GENOMIC DNA]</scope>
    <source>
        <strain evidence="7 8">St545Mb</strain>
    </source>
</reference>
<dbReference type="HAMAP" id="MF_00756">
    <property type="entry name" value="RNase_P_3"/>
    <property type="match status" value="1"/>
</dbReference>
<comment type="function">
    <text evidence="6">Part of ribonuclease P, a protein complex that generates mature tRNA molecules by cleaving their 5'-ends.</text>
</comment>
<comment type="catalytic activity">
    <reaction evidence="6">
        <text>Endonucleolytic cleavage of RNA, removing 5'-extranucleotides from tRNA precursor.</text>
        <dbReference type="EC" id="3.1.26.5"/>
    </reaction>
</comment>
<comment type="similarity">
    <text evidence="6">Belongs to the eukaryotic/archaeal RNase P protein component 3 family.</text>
</comment>
<proteinExistence type="inferred from homology"/>
<dbReference type="InterPro" id="IPR002738">
    <property type="entry name" value="RNase_P_p30"/>
</dbReference>
<evidence type="ECO:0000256" key="5">
    <source>
        <dbReference type="ARBA" id="ARBA00022801"/>
    </source>
</evidence>
<dbReference type="SUPFAM" id="SSF89550">
    <property type="entry name" value="PHP domain-like"/>
    <property type="match status" value="1"/>
</dbReference>
<comment type="subcellular location">
    <subcellularLocation>
        <location evidence="6">Cytoplasm</location>
    </subcellularLocation>
</comment>
<dbReference type="GO" id="GO:0005737">
    <property type="term" value="C:cytoplasm"/>
    <property type="evidence" value="ECO:0007669"/>
    <property type="project" value="UniProtKB-SubCell"/>
</dbReference>
<keyword evidence="3 6" id="KW-0540">Nuclease</keyword>
<evidence type="ECO:0000256" key="4">
    <source>
        <dbReference type="ARBA" id="ARBA00022759"/>
    </source>
</evidence>
<protein>
    <recommendedName>
        <fullName evidence="6">Ribonuclease P protein component 3</fullName>
        <shortName evidence="6">RNase P component 3</shortName>
        <ecNumber evidence="6">3.1.26.5</ecNumber>
    </recommendedName>
    <alternativeName>
        <fullName evidence="6">Rpp30</fullName>
    </alternativeName>
</protein>